<dbReference type="Gene3D" id="3.60.70.12">
    <property type="entry name" value="L-amino peptidase D-ALA esterase/amidase"/>
    <property type="match status" value="1"/>
</dbReference>
<dbReference type="GO" id="GO:0004042">
    <property type="term" value="F:L-glutamate N-acetyltransferase activity"/>
    <property type="evidence" value="ECO:0007669"/>
    <property type="project" value="UniProtKB-UniRule"/>
</dbReference>
<comment type="similarity">
    <text evidence="1 9">Belongs to the ArgJ family.</text>
</comment>
<keyword evidence="4 9" id="KW-0028">Amino-acid biosynthesis</keyword>
<accession>A0A081KEB9</accession>
<comment type="caution">
    <text evidence="10">The sequence shown here is derived from an EMBL/GenBank/DDBJ whole genome shotgun (WGS) entry which is preliminary data.</text>
</comment>
<comment type="function">
    <text evidence="9">Catalyzes two activities which are involved in the cyclic version of arginine biosynthesis: the synthesis of N-acetylglutamate from glutamate and acetyl-CoA as the acetyl donor, and of ornithine by transacetylation between N(2)-acetylornithine and glutamate.</text>
</comment>
<dbReference type="PANTHER" id="PTHR23100:SF0">
    <property type="entry name" value="ARGININE BIOSYNTHESIS BIFUNCTIONAL PROTEIN ARGJ, MITOCHONDRIAL"/>
    <property type="match status" value="1"/>
</dbReference>
<evidence type="ECO:0000313" key="11">
    <source>
        <dbReference type="Proteomes" id="UP000027997"/>
    </source>
</evidence>
<feature type="chain" id="PRO_5023347897" description="Arginine biosynthesis bifunctional protein ArgJ alpha chain" evidence="9">
    <location>
        <begin position="1"/>
        <end position="188"/>
    </location>
</feature>
<keyword evidence="9" id="KW-0511">Multifunctional enzyme</keyword>
<evidence type="ECO:0000256" key="5">
    <source>
        <dbReference type="ARBA" id="ARBA00022679"/>
    </source>
</evidence>
<feature type="site" description="Cleavage; by autolysis" evidence="9">
    <location>
        <begin position="188"/>
        <end position="189"/>
    </location>
</feature>
<dbReference type="PANTHER" id="PTHR23100">
    <property type="entry name" value="ARGININE BIOSYNTHESIS BIFUNCTIONAL PROTEIN ARGJ"/>
    <property type="match status" value="1"/>
</dbReference>
<dbReference type="GO" id="GO:0006526">
    <property type="term" value="P:L-arginine biosynthetic process"/>
    <property type="evidence" value="ECO:0007669"/>
    <property type="project" value="UniProtKB-UniRule"/>
</dbReference>
<sequence>MATGSGEWAAVKPVKGFRLGTAMAGIRKAGRRDLVVMNWDKRSSVAGVFTLNRFCAAPVHLSRERLIDDPRYFLINTGNANAGTGAQGMAAARKTSSELAKLSGVDELQVLPFSTGVIGEQLPVNTLCDAIPAALSDMTEDNWFHAAEGIMTTDSRPKGSSRQFEHEGKAYTVSGISKGAGMIKPNMGTMLAYIATDAAVEQSFLQNLLLDITNQSFNRITIDGDTSTNDSFMVVATGAAGNDAITSRDSALAEELIRNLREVAVELAQAIVRDGEGATKFVTVRVEDAASHQDALEVAYTVAHSPLVKTALFASDPNWGRILAAVGRADIPELLIDCVSIWLCDTAIVDCGQPAVGYTEEAGQQVMNQEEILIRISLGAGSCSEEIWTTDLSHEYVKINAEYRT</sequence>
<dbReference type="EC" id="2.3.1.35" evidence="9"/>
<evidence type="ECO:0000256" key="1">
    <source>
        <dbReference type="ARBA" id="ARBA00006774"/>
    </source>
</evidence>
<feature type="binding site" evidence="9">
    <location>
        <position position="400"/>
    </location>
    <ligand>
        <name>substrate</name>
    </ligand>
</feature>
<evidence type="ECO:0000256" key="6">
    <source>
        <dbReference type="ARBA" id="ARBA00022813"/>
    </source>
</evidence>
<keyword evidence="11" id="KW-1185">Reference proteome</keyword>
<feature type="active site" description="Nucleophile" evidence="9">
    <location>
        <position position="189"/>
    </location>
</feature>
<feature type="chain" id="PRO_5023347896" description="Arginine biosynthesis bifunctional protein ArgJ beta chain" evidence="9">
    <location>
        <begin position="189"/>
        <end position="405"/>
    </location>
</feature>
<dbReference type="GO" id="GO:0006592">
    <property type="term" value="P:ornithine biosynthetic process"/>
    <property type="evidence" value="ECO:0007669"/>
    <property type="project" value="TreeGrafter"/>
</dbReference>
<protein>
    <recommendedName>
        <fullName evidence="9">Arginine biosynthesis bifunctional protein ArgJ</fullName>
    </recommendedName>
    <domain>
        <recommendedName>
            <fullName evidence="9">Glutamate N-acetyltransferase</fullName>
            <ecNumber evidence="9">2.3.1.35</ecNumber>
        </recommendedName>
        <alternativeName>
            <fullName evidence="9">Ornithine acetyltransferase</fullName>
            <shortName evidence="9">OATase</shortName>
        </alternativeName>
        <alternativeName>
            <fullName evidence="9">Ornithine transacetylase</fullName>
        </alternativeName>
    </domain>
    <domain>
        <recommendedName>
            <fullName evidence="9">Amino-acid acetyltransferase</fullName>
            <ecNumber evidence="9">2.3.1.1</ecNumber>
        </recommendedName>
        <alternativeName>
            <fullName evidence="9">N-acetylglutamate synthase</fullName>
            <shortName evidence="9">AGSase</shortName>
        </alternativeName>
    </domain>
    <component>
        <recommendedName>
            <fullName evidence="9">Arginine biosynthesis bifunctional protein ArgJ alpha chain</fullName>
        </recommendedName>
    </component>
    <component>
        <recommendedName>
            <fullName evidence="9">Arginine biosynthesis bifunctional protein ArgJ beta chain</fullName>
        </recommendedName>
    </component>
</protein>
<comment type="pathway">
    <text evidence="9">Amino-acid biosynthesis; L-arginine biosynthesis; N(2)-acetyl-L-ornithine from L-glutamate: step 1/4.</text>
</comment>
<keyword evidence="6 9" id="KW-0068">Autocatalytic cleavage</keyword>
<keyword evidence="7 9" id="KW-0012">Acyltransferase</keyword>
<dbReference type="AlphaFoldDB" id="A0A081KEB9"/>
<gene>
    <name evidence="9 10" type="primary">argJ</name>
    <name evidence="10" type="ORF">GV64_18740</name>
</gene>
<comment type="pathway">
    <text evidence="9">Amino-acid biosynthesis; L-arginine biosynthesis; L-ornithine and N-acetyl-L-glutamate from L-glutamate and N(2)-acetyl-L-ornithine (cyclic): step 1/1.</text>
</comment>
<evidence type="ECO:0000256" key="7">
    <source>
        <dbReference type="ARBA" id="ARBA00023315"/>
    </source>
</evidence>
<dbReference type="RefSeq" id="WP_020584847.1">
    <property type="nucleotide sequence ID" value="NZ_JOJP01000001.1"/>
</dbReference>
<evidence type="ECO:0000256" key="4">
    <source>
        <dbReference type="ARBA" id="ARBA00022605"/>
    </source>
</evidence>
<comment type="catalytic activity">
    <reaction evidence="8 9">
        <text>N(2)-acetyl-L-ornithine + L-glutamate = N-acetyl-L-glutamate + L-ornithine</text>
        <dbReference type="Rhea" id="RHEA:15349"/>
        <dbReference type="ChEBI" id="CHEBI:29985"/>
        <dbReference type="ChEBI" id="CHEBI:44337"/>
        <dbReference type="ChEBI" id="CHEBI:46911"/>
        <dbReference type="ChEBI" id="CHEBI:57805"/>
        <dbReference type="EC" id="2.3.1.35"/>
    </reaction>
</comment>
<dbReference type="NCBIfam" id="NF003802">
    <property type="entry name" value="PRK05388.1"/>
    <property type="match status" value="1"/>
</dbReference>
<dbReference type="NCBIfam" id="TIGR00120">
    <property type="entry name" value="ArgJ"/>
    <property type="match status" value="1"/>
</dbReference>
<dbReference type="eggNOG" id="COG1364">
    <property type="taxonomic scope" value="Bacteria"/>
</dbReference>
<dbReference type="STRING" id="305900.GV64_18740"/>
<evidence type="ECO:0000256" key="9">
    <source>
        <dbReference type="HAMAP-Rule" id="MF_01106"/>
    </source>
</evidence>
<keyword evidence="5 9" id="KW-0808">Transferase</keyword>
<feature type="site" description="Involved in the stabilization of negative charge on the oxyanion by the formation of the oxyanion hole" evidence="9">
    <location>
        <position position="115"/>
    </location>
</feature>
<dbReference type="Pfam" id="PF01960">
    <property type="entry name" value="ArgJ"/>
    <property type="match status" value="1"/>
</dbReference>
<evidence type="ECO:0000256" key="8">
    <source>
        <dbReference type="ARBA" id="ARBA00049439"/>
    </source>
</evidence>
<feature type="binding site" evidence="9">
    <location>
        <position position="178"/>
    </location>
    <ligand>
        <name>substrate</name>
    </ligand>
</feature>
<dbReference type="Gene3D" id="3.10.20.340">
    <property type="entry name" value="ArgJ beta chain, C-terminal domain"/>
    <property type="match status" value="1"/>
</dbReference>
<evidence type="ECO:0000256" key="3">
    <source>
        <dbReference type="ARBA" id="ARBA00022571"/>
    </source>
</evidence>
<dbReference type="InterPro" id="IPR042195">
    <property type="entry name" value="ArgJ_beta_C"/>
</dbReference>
<feature type="binding site" evidence="9">
    <location>
        <position position="276"/>
    </location>
    <ligand>
        <name>substrate</name>
    </ligand>
</feature>
<dbReference type="InterPro" id="IPR016117">
    <property type="entry name" value="ArgJ-like_dom_sf"/>
</dbReference>
<dbReference type="HAMAP" id="MF_01106">
    <property type="entry name" value="ArgJ"/>
    <property type="match status" value="1"/>
</dbReference>
<dbReference type="UniPathway" id="UPA00068">
    <property type="reaction ID" value="UER00106"/>
</dbReference>
<dbReference type="FunFam" id="3.10.20.340:FF:000001">
    <property type="entry name" value="Arginine biosynthesis bifunctional protein ArgJ, chloroplastic"/>
    <property type="match status" value="1"/>
</dbReference>
<dbReference type="InterPro" id="IPR002813">
    <property type="entry name" value="Arg_biosynth_ArgJ"/>
</dbReference>
<evidence type="ECO:0000256" key="2">
    <source>
        <dbReference type="ARBA" id="ARBA00011475"/>
    </source>
</evidence>
<dbReference type="CDD" id="cd02152">
    <property type="entry name" value="OAT"/>
    <property type="match status" value="1"/>
</dbReference>
<reference evidence="10 11" key="1">
    <citation type="submission" date="2014-06" db="EMBL/GenBank/DDBJ databases">
        <title>Whole Genome Sequences of Three Symbiotic Endozoicomonas Bacteria.</title>
        <authorList>
            <person name="Neave M.J."/>
            <person name="Apprill A."/>
            <person name="Voolstra C.R."/>
        </authorList>
    </citation>
    <scope>NUCLEOTIDE SEQUENCE [LARGE SCALE GENOMIC DNA]</scope>
    <source>
        <strain evidence="10 11">DSM 22380</strain>
    </source>
</reference>
<comment type="subunit">
    <text evidence="2 9">Heterotetramer of two alpha and two beta chains.</text>
</comment>
<dbReference type="SUPFAM" id="SSF56266">
    <property type="entry name" value="DmpA/ArgJ-like"/>
    <property type="match status" value="1"/>
</dbReference>
<keyword evidence="3 9" id="KW-0055">Arginine biosynthesis</keyword>
<name>A0A081KEB9_9GAMM</name>
<dbReference type="EMBL" id="JOJP01000001">
    <property type="protein sequence ID" value="KEI72495.1"/>
    <property type="molecule type" value="Genomic_DNA"/>
</dbReference>
<feature type="binding site" evidence="9">
    <location>
        <position position="405"/>
    </location>
    <ligand>
        <name>substrate</name>
    </ligand>
</feature>
<feature type="binding site" evidence="9">
    <location>
        <position position="152"/>
    </location>
    <ligand>
        <name>substrate</name>
    </ligand>
</feature>
<comment type="subcellular location">
    <subcellularLocation>
        <location evidence="9">Cytoplasm</location>
    </subcellularLocation>
</comment>
<organism evidence="10 11">
    <name type="scientific">Endozoicomonas elysicola</name>
    <dbReference type="NCBI Taxonomy" id="305900"/>
    <lineage>
        <taxon>Bacteria</taxon>
        <taxon>Pseudomonadati</taxon>
        <taxon>Pseudomonadota</taxon>
        <taxon>Gammaproteobacteria</taxon>
        <taxon>Oceanospirillales</taxon>
        <taxon>Endozoicomonadaceae</taxon>
        <taxon>Endozoicomonas</taxon>
    </lineage>
</organism>
<proteinExistence type="inferred from homology"/>
<dbReference type="Proteomes" id="UP000027997">
    <property type="component" value="Unassembled WGS sequence"/>
</dbReference>
<evidence type="ECO:0000313" key="10">
    <source>
        <dbReference type="EMBL" id="KEI72495.1"/>
    </source>
</evidence>
<dbReference type="GO" id="GO:0005737">
    <property type="term" value="C:cytoplasm"/>
    <property type="evidence" value="ECO:0007669"/>
    <property type="project" value="UniProtKB-SubCell"/>
</dbReference>
<keyword evidence="9" id="KW-0963">Cytoplasm</keyword>
<feature type="site" description="Involved in the stabilization of negative charge on the oxyanion by the formation of the oxyanion hole" evidence="9">
    <location>
        <position position="116"/>
    </location>
</feature>
<dbReference type="FunFam" id="3.60.70.12:FF:000001">
    <property type="entry name" value="Arginine biosynthesis bifunctional protein ArgJ, chloroplastic"/>
    <property type="match status" value="1"/>
</dbReference>
<dbReference type="GO" id="GO:0004358">
    <property type="term" value="F:L-glutamate N-acetyltransferase activity, acting on acetyl-L-ornithine as donor"/>
    <property type="evidence" value="ECO:0007669"/>
    <property type="project" value="UniProtKB-UniRule"/>
</dbReference>
<comment type="catalytic activity">
    <reaction evidence="9">
        <text>L-glutamate + acetyl-CoA = N-acetyl-L-glutamate + CoA + H(+)</text>
        <dbReference type="Rhea" id="RHEA:24292"/>
        <dbReference type="ChEBI" id="CHEBI:15378"/>
        <dbReference type="ChEBI" id="CHEBI:29985"/>
        <dbReference type="ChEBI" id="CHEBI:44337"/>
        <dbReference type="ChEBI" id="CHEBI:57287"/>
        <dbReference type="ChEBI" id="CHEBI:57288"/>
        <dbReference type="EC" id="2.3.1.1"/>
    </reaction>
</comment>
<feature type="binding site" evidence="9">
    <location>
        <position position="189"/>
    </location>
    <ligand>
        <name>substrate</name>
    </ligand>
</feature>
<dbReference type="EC" id="2.3.1.1" evidence="9"/>